<name>A0AA35PQ07_9SAUR</name>
<gene>
    <name evidence="1" type="ORF">PODLI_1B027516</name>
</gene>
<dbReference type="AlphaFoldDB" id="A0AA35PQ07"/>
<dbReference type="EMBL" id="OX395140">
    <property type="protein sequence ID" value="CAI5793900.1"/>
    <property type="molecule type" value="Genomic_DNA"/>
</dbReference>
<evidence type="ECO:0000313" key="1">
    <source>
        <dbReference type="EMBL" id="CAI5793900.1"/>
    </source>
</evidence>
<protein>
    <submittedName>
        <fullName evidence="1">Uncharacterized protein</fullName>
    </submittedName>
</protein>
<sequence length="139" mass="15960">MKKKNPRNSQDIFVLRSKPIADSFCEAPPKRKTLSSSEFSVLRGIRLAGHHCNAQSRNAWCPPNILDYNPHLPLSGTAVIVQNIWKTPSWERLQHKFCALMNARDLIPNLLTMQYLCNTANIMPTDINPSIENYFKMFM</sequence>
<evidence type="ECO:0000313" key="2">
    <source>
        <dbReference type="Proteomes" id="UP001178461"/>
    </source>
</evidence>
<organism evidence="1 2">
    <name type="scientific">Podarcis lilfordi</name>
    <name type="common">Lilford's wall lizard</name>
    <dbReference type="NCBI Taxonomy" id="74358"/>
    <lineage>
        <taxon>Eukaryota</taxon>
        <taxon>Metazoa</taxon>
        <taxon>Chordata</taxon>
        <taxon>Craniata</taxon>
        <taxon>Vertebrata</taxon>
        <taxon>Euteleostomi</taxon>
        <taxon>Lepidosauria</taxon>
        <taxon>Squamata</taxon>
        <taxon>Bifurcata</taxon>
        <taxon>Unidentata</taxon>
        <taxon>Episquamata</taxon>
        <taxon>Laterata</taxon>
        <taxon>Lacertibaenia</taxon>
        <taxon>Lacertidae</taxon>
        <taxon>Podarcis</taxon>
    </lineage>
</organism>
<keyword evidence="2" id="KW-1185">Reference proteome</keyword>
<reference evidence="1" key="1">
    <citation type="submission" date="2022-12" db="EMBL/GenBank/DDBJ databases">
        <authorList>
            <person name="Alioto T."/>
            <person name="Alioto T."/>
            <person name="Gomez Garrido J."/>
        </authorList>
    </citation>
    <scope>NUCLEOTIDE SEQUENCE</scope>
</reference>
<dbReference type="Proteomes" id="UP001178461">
    <property type="component" value="Chromosome Z"/>
</dbReference>
<accession>A0AA35PQ07</accession>
<proteinExistence type="predicted"/>